<dbReference type="EMBL" id="MU620906">
    <property type="protein sequence ID" value="KAI8581362.1"/>
    <property type="molecule type" value="Genomic_DNA"/>
</dbReference>
<dbReference type="Pfam" id="PF14500">
    <property type="entry name" value="MMS19_N"/>
    <property type="match status" value="1"/>
</dbReference>
<gene>
    <name evidence="8" type="ORF">K450DRAFT_270226</name>
</gene>
<comment type="function">
    <text evidence="5">Key component of the cytosolic iron-sulfur protein assembly (CIA) complex, a multiprotein complex that mediates the incorporation of iron-sulfur cluster into apoproteins specifically involved in DNA metabolism and genomic integrity. In the CIA complex, MMS19 acts as an adapter between early-acting CIA components and a subset of cellular target iron-sulfur proteins.</text>
</comment>
<evidence type="ECO:0000259" key="6">
    <source>
        <dbReference type="Pfam" id="PF12460"/>
    </source>
</evidence>
<dbReference type="InterPro" id="IPR029240">
    <property type="entry name" value="MMS19_N"/>
</dbReference>
<proteinExistence type="inferred from homology"/>
<dbReference type="Proteomes" id="UP001206595">
    <property type="component" value="Unassembled WGS sequence"/>
</dbReference>
<dbReference type="Gene3D" id="1.25.10.10">
    <property type="entry name" value="Leucine-rich Repeat Variant"/>
    <property type="match status" value="2"/>
</dbReference>
<evidence type="ECO:0000256" key="3">
    <source>
        <dbReference type="ARBA" id="ARBA00022737"/>
    </source>
</evidence>
<dbReference type="PANTHER" id="PTHR12891:SF0">
    <property type="entry name" value="MMS19 NUCLEOTIDE EXCISION REPAIR PROTEIN HOMOLOG"/>
    <property type="match status" value="1"/>
</dbReference>
<reference evidence="8" key="2">
    <citation type="journal article" date="2022" name="Proc. Natl. Acad. Sci. U.S.A.">
        <title>Diploid-dominant life cycles characterize the early evolution of Fungi.</title>
        <authorList>
            <person name="Amses K.R."/>
            <person name="Simmons D.R."/>
            <person name="Longcore J.E."/>
            <person name="Mondo S.J."/>
            <person name="Seto K."/>
            <person name="Jeronimo G.H."/>
            <person name="Bonds A.E."/>
            <person name="Quandt C.A."/>
            <person name="Davis W.J."/>
            <person name="Chang Y."/>
            <person name="Federici B.A."/>
            <person name="Kuo A."/>
            <person name="LaButti K."/>
            <person name="Pangilinan J."/>
            <person name="Andreopoulos W."/>
            <person name="Tritt A."/>
            <person name="Riley R."/>
            <person name="Hundley H."/>
            <person name="Johnson J."/>
            <person name="Lipzen A."/>
            <person name="Barry K."/>
            <person name="Lang B.F."/>
            <person name="Cuomo C.A."/>
            <person name="Buchler N.E."/>
            <person name="Grigoriev I.V."/>
            <person name="Spatafora J.W."/>
            <person name="Stajich J.E."/>
            <person name="James T.Y."/>
        </authorList>
    </citation>
    <scope>NUCLEOTIDE SEQUENCE</scope>
    <source>
        <strain evidence="8">AG</strain>
    </source>
</reference>
<dbReference type="Pfam" id="PF12460">
    <property type="entry name" value="MMS19_C"/>
    <property type="match status" value="1"/>
</dbReference>
<protein>
    <recommendedName>
        <fullName evidence="5">MMS19 nucleotide excision repair protein</fullName>
    </recommendedName>
</protein>
<organism evidence="8 9">
    <name type="scientific">Umbelopsis ramanniana AG</name>
    <dbReference type="NCBI Taxonomy" id="1314678"/>
    <lineage>
        <taxon>Eukaryota</taxon>
        <taxon>Fungi</taxon>
        <taxon>Fungi incertae sedis</taxon>
        <taxon>Mucoromycota</taxon>
        <taxon>Mucoromycotina</taxon>
        <taxon>Umbelopsidomycetes</taxon>
        <taxon>Umbelopsidales</taxon>
        <taxon>Umbelopsidaceae</taxon>
        <taxon>Umbelopsis</taxon>
    </lineage>
</organism>
<evidence type="ECO:0000256" key="5">
    <source>
        <dbReference type="RuleBase" id="RU367072"/>
    </source>
</evidence>
<dbReference type="InterPro" id="IPR039920">
    <property type="entry name" value="MMS19"/>
</dbReference>
<evidence type="ECO:0000256" key="1">
    <source>
        <dbReference type="ARBA" id="ARBA00004123"/>
    </source>
</evidence>
<evidence type="ECO:0000256" key="4">
    <source>
        <dbReference type="ARBA" id="ARBA00023242"/>
    </source>
</evidence>
<dbReference type="InterPro" id="IPR016024">
    <property type="entry name" value="ARM-type_fold"/>
</dbReference>
<dbReference type="PANTHER" id="PTHR12891">
    <property type="entry name" value="DNA REPAIR/TRANSCRIPTION PROTEIN MET18/MMS19"/>
    <property type="match status" value="1"/>
</dbReference>
<keyword evidence="9" id="KW-1185">Reference proteome</keyword>
<comment type="subcellular location">
    <subcellularLocation>
        <location evidence="1 5">Nucleus</location>
    </subcellularLocation>
</comment>
<keyword evidence="3" id="KW-0677">Repeat</keyword>
<dbReference type="AlphaFoldDB" id="A0AAD5EDE9"/>
<name>A0AAD5EDE9_UMBRA</name>
<comment type="similarity">
    <text evidence="2 5">Belongs to the MET18/MMS19 family.</text>
</comment>
<evidence type="ECO:0000256" key="2">
    <source>
        <dbReference type="ARBA" id="ARBA00009340"/>
    </source>
</evidence>
<keyword evidence="4 5" id="KW-0539">Nucleus</keyword>
<sequence length="955" mass="105959">MSTIASNARDFLTLQYNDDYAQAIIEHILTDWNDETISSIVDELNKVDSSDSTIGRKVVYLVNEMISRYEELNIPNTRTEGKYPFLPVFGEMLQRPDTQKFDFEALVSQSDELIPQFIQAMDGEKDPRNLLIAFKIFKLMTRVLDISKYIEDLFELLWCYFPITFKPPPGDPYAITSEELKQHLRECIAATPYFAKFAMPSLQEKLENPSDVVKKEAIATITVCAPVYGAHALLPGITEILSVLSTQIFYAKDNAMQSLALSGIHVITATLATGISIAAISDPIQRSLDPLIDECIMAMKQPEHKNARSAIALLRSAASASDPACTSIVERAVPSLLSSYRNAYNDSERIAVLELIIEIMEASRTLYGSMDGQKVDRDFMTPLLSFKEPLLDLYSNAAESTTDLLQYKGCHGLYVMVASRHFLNEGQTSGVVKILTKISCDSHLSLLRENALASLRKIGLFCPSSVINIAIPLLLSRLQFKDQKQDILGLLSQLGGVPAIYDVIIPTLSEEFMQACVQDQKYADFVMKKIVQATEAGLQNKKELGEEHQWAEMIRKILLSTVHCCQNEAPLSANTLDLLAYWVANVVRKLSSSTQVILAQLAFDIYIGNLSAQEGSVTSQQHVNVLASNTSDDVSSLSVVFVAIVCNCRKEVMSQHITSMKIPLSWIRAGIESTHAVRLTSCAQLAAVYANQWTKDASTLNQFLNEALITYIQPALNDVASRDQRKNAVVVLAWLTKAMVITGKPALSFDHIINALQNEDIGHEAAIAFKVIAGESDILLNKQSFAKYSILYKQRLYNTVIHGLIKGINEQSSDIIQQNHLIALCHILGNVPKQVYIANLTTLFPFLVQSLRIPQTFVKLTAIHLVVLTLDQLPLVVKQHIQSIIPSLLELCRTYPGNTIAVRVDALDCLGRLTDGLQAPVLMPFTSTVIKSLSYVVDDRKRVSNVGAINTVMYC</sequence>
<dbReference type="GO" id="GO:0016226">
    <property type="term" value="P:iron-sulfur cluster assembly"/>
    <property type="evidence" value="ECO:0007669"/>
    <property type="project" value="UniProtKB-UniRule"/>
</dbReference>
<keyword evidence="5" id="KW-0234">DNA repair</keyword>
<evidence type="ECO:0000313" key="9">
    <source>
        <dbReference type="Proteomes" id="UP001206595"/>
    </source>
</evidence>
<dbReference type="GO" id="GO:0051604">
    <property type="term" value="P:protein maturation"/>
    <property type="evidence" value="ECO:0007669"/>
    <property type="project" value="UniProtKB-UniRule"/>
</dbReference>
<feature type="domain" description="MMS19 C-terminal" evidence="6">
    <location>
        <begin position="487"/>
        <end position="914"/>
    </location>
</feature>
<evidence type="ECO:0000313" key="8">
    <source>
        <dbReference type="EMBL" id="KAI8581362.1"/>
    </source>
</evidence>
<dbReference type="GO" id="GO:0006281">
    <property type="term" value="P:DNA repair"/>
    <property type="evidence" value="ECO:0007669"/>
    <property type="project" value="UniProtKB-UniRule"/>
</dbReference>
<dbReference type="SUPFAM" id="SSF48371">
    <property type="entry name" value="ARM repeat"/>
    <property type="match status" value="2"/>
</dbReference>
<dbReference type="GeneID" id="75918299"/>
<dbReference type="InterPro" id="IPR024687">
    <property type="entry name" value="MMS19_C"/>
</dbReference>
<reference evidence="8" key="1">
    <citation type="submission" date="2021-06" db="EMBL/GenBank/DDBJ databases">
        <authorList>
            <consortium name="DOE Joint Genome Institute"/>
            <person name="Mondo S.J."/>
            <person name="Amses K.R."/>
            <person name="Simmons D.R."/>
            <person name="Longcore J.E."/>
            <person name="Seto K."/>
            <person name="Alves G.H."/>
            <person name="Bonds A.E."/>
            <person name="Quandt C.A."/>
            <person name="Davis W.J."/>
            <person name="Chang Y."/>
            <person name="Letcher P.M."/>
            <person name="Powell M.J."/>
            <person name="Kuo A."/>
            <person name="Labutti K."/>
            <person name="Pangilinan J."/>
            <person name="Andreopoulos W."/>
            <person name="Tritt A."/>
            <person name="Riley R."/>
            <person name="Hundley H."/>
            <person name="Johnson J."/>
            <person name="Lipzen A."/>
            <person name="Barry K."/>
            <person name="Berbee M.L."/>
            <person name="Buchler N.E."/>
            <person name="Grigoriev I.V."/>
            <person name="Spatafora J.W."/>
            <person name="Stajich J.E."/>
            <person name="James T.Y."/>
        </authorList>
    </citation>
    <scope>NUCLEOTIDE SEQUENCE</scope>
    <source>
        <strain evidence="8">AG</strain>
    </source>
</reference>
<accession>A0AAD5EDE9</accession>
<feature type="domain" description="MMS19 N-terminal" evidence="7">
    <location>
        <begin position="23"/>
        <end position="249"/>
    </location>
</feature>
<dbReference type="GO" id="GO:0097361">
    <property type="term" value="C:cytosolic [4Fe-4S] assembly targeting complex"/>
    <property type="evidence" value="ECO:0007669"/>
    <property type="project" value="UniProtKB-UniRule"/>
</dbReference>
<dbReference type="GO" id="GO:0005634">
    <property type="term" value="C:nucleus"/>
    <property type="evidence" value="ECO:0007669"/>
    <property type="project" value="UniProtKB-SubCell"/>
</dbReference>
<dbReference type="InterPro" id="IPR011989">
    <property type="entry name" value="ARM-like"/>
</dbReference>
<evidence type="ECO:0000259" key="7">
    <source>
        <dbReference type="Pfam" id="PF14500"/>
    </source>
</evidence>
<keyword evidence="5" id="KW-0227">DNA damage</keyword>
<dbReference type="RefSeq" id="XP_051446366.1">
    <property type="nucleotide sequence ID" value="XM_051592957.1"/>
</dbReference>
<comment type="caution">
    <text evidence="8">The sequence shown here is derived from an EMBL/GenBank/DDBJ whole genome shotgun (WGS) entry which is preliminary data.</text>
</comment>